<dbReference type="RefSeq" id="WP_169658143.1">
    <property type="nucleotide sequence ID" value="NZ_JABANE010000051.1"/>
</dbReference>
<keyword evidence="2" id="KW-1185">Reference proteome</keyword>
<accession>A0A7X9RWD3</accession>
<evidence type="ECO:0000313" key="1">
    <source>
        <dbReference type="EMBL" id="NME69889.1"/>
    </source>
</evidence>
<reference evidence="1 2" key="1">
    <citation type="submission" date="2020-04" db="EMBL/GenBank/DDBJ databases">
        <title>Flammeovirga sp. SR4, a novel species isolated from seawater.</title>
        <authorList>
            <person name="Wang X."/>
        </authorList>
    </citation>
    <scope>NUCLEOTIDE SEQUENCE [LARGE SCALE GENOMIC DNA]</scope>
    <source>
        <strain evidence="1 2">ATCC 23126</strain>
    </source>
</reference>
<protein>
    <submittedName>
        <fullName evidence="1">Uncharacterized protein</fullName>
    </submittedName>
</protein>
<dbReference type="AlphaFoldDB" id="A0A7X9RWD3"/>
<proteinExistence type="predicted"/>
<comment type="caution">
    <text evidence="1">The sequence shown here is derived from an EMBL/GenBank/DDBJ whole genome shotgun (WGS) entry which is preliminary data.</text>
</comment>
<name>A0A7X9RWD3_9BACT</name>
<dbReference type="Proteomes" id="UP000576082">
    <property type="component" value="Unassembled WGS sequence"/>
</dbReference>
<evidence type="ECO:0000313" key="2">
    <source>
        <dbReference type="Proteomes" id="UP000576082"/>
    </source>
</evidence>
<sequence length="213" mass="23433">MRTIYSSALFKSVLIICTFIFISVSCSLKDEPSCSGGEIWQVTTKVESMTYQVGVLKAIDSDSTFHFDGDTTAEGDKTILLLVQSSEINNAGTTSQRSTFSFFQSAYASPGPIFASVDTIKNISIKAPVEFNSIQAGDELSALFKVIPERPYQKYNISEAIKNQKDIPFLTGAPTARIILTIDKGIFPEEFNLEMTLESGEKLNLNIVPSRMN</sequence>
<organism evidence="1 2">
    <name type="scientific">Flammeovirga aprica JL-4</name>
    <dbReference type="NCBI Taxonomy" id="694437"/>
    <lineage>
        <taxon>Bacteria</taxon>
        <taxon>Pseudomonadati</taxon>
        <taxon>Bacteroidota</taxon>
        <taxon>Cytophagia</taxon>
        <taxon>Cytophagales</taxon>
        <taxon>Flammeovirgaceae</taxon>
        <taxon>Flammeovirga</taxon>
    </lineage>
</organism>
<dbReference type="PROSITE" id="PS51257">
    <property type="entry name" value="PROKAR_LIPOPROTEIN"/>
    <property type="match status" value="1"/>
</dbReference>
<dbReference type="EMBL" id="JABANE010000051">
    <property type="protein sequence ID" value="NME69889.1"/>
    <property type="molecule type" value="Genomic_DNA"/>
</dbReference>
<gene>
    <name evidence="1" type="ORF">HHU12_18090</name>
</gene>